<comment type="caution">
    <text evidence="7">The sequence shown here is derived from an EMBL/GenBank/DDBJ whole genome shotgun (WGS) entry which is preliminary data.</text>
</comment>
<evidence type="ECO:0000256" key="2">
    <source>
        <dbReference type="ARBA" id="ARBA00022695"/>
    </source>
</evidence>
<evidence type="ECO:0000313" key="8">
    <source>
        <dbReference type="Proteomes" id="UP001140206"/>
    </source>
</evidence>
<dbReference type="Gene3D" id="2.40.70.10">
    <property type="entry name" value="Acid Proteases"/>
    <property type="match status" value="1"/>
</dbReference>
<dbReference type="CDD" id="cd01647">
    <property type="entry name" value="RT_LTR"/>
    <property type="match status" value="1"/>
</dbReference>
<evidence type="ECO:0000313" key="7">
    <source>
        <dbReference type="EMBL" id="KAJ4769499.1"/>
    </source>
</evidence>
<dbReference type="AlphaFoldDB" id="A0AAV8DNJ5"/>
<evidence type="ECO:0000259" key="6">
    <source>
        <dbReference type="PROSITE" id="PS50878"/>
    </source>
</evidence>
<dbReference type="GO" id="GO:0016779">
    <property type="term" value="F:nucleotidyltransferase activity"/>
    <property type="evidence" value="ECO:0007669"/>
    <property type="project" value="UniProtKB-KW"/>
</dbReference>
<keyword evidence="3" id="KW-0540">Nuclease</keyword>
<dbReference type="GO" id="GO:0004519">
    <property type="term" value="F:endonuclease activity"/>
    <property type="evidence" value="ECO:0007669"/>
    <property type="project" value="UniProtKB-KW"/>
</dbReference>
<dbReference type="InterPro" id="IPR041577">
    <property type="entry name" value="RT_RNaseH_2"/>
</dbReference>
<dbReference type="InterPro" id="IPR043502">
    <property type="entry name" value="DNA/RNA_pol_sf"/>
</dbReference>
<evidence type="ECO:0000256" key="3">
    <source>
        <dbReference type="ARBA" id="ARBA00022722"/>
    </source>
</evidence>
<feature type="domain" description="Reverse transcriptase" evidence="6">
    <location>
        <begin position="315"/>
        <end position="494"/>
    </location>
</feature>
<dbReference type="InterPro" id="IPR043128">
    <property type="entry name" value="Rev_trsase/Diguanyl_cyclase"/>
</dbReference>
<dbReference type="PANTHER" id="PTHR37984:SF5">
    <property type="entry name" value="PROTEIN NYNRIN-LIKE"/>
    <property type="match status" value="1"/>
</dbReference>
<dbReference type="SUPFAM" id="SSF56672">
    <property type="entry name" value="DNA/RNA polymerases"/>
    <property type="match status" value="1"/>
</dbReference>
<keyword evidence="2" id="KW-0548">Nucleotidyltransferase</keyword>
<dbReference type="Gene3D" id="3.30.70.270">
    <property type="match status" value="2"/>
</dbReference>
<dbReference type="InterPro" id="IPR000477">
    <property type="entry name" value="RT_dom"/>
</dbReference>
<reference evidence="7" key="1">
    <citation type="submission" date="2022-08" db="EMBL/GenBank/DDBJ databases">
        <authorList>
            <person name="Marques A."/>
        </authorList>
    </citation>
    <scope>NUCLEOTIDE SEQUENCE</scope>
    <source>
        <strain evidence="7">RhyPub2mFocal</strain>
        <tissue evidence="7">Leaves</tissue>
    </source>
</reference>
<dbReference type="Gene3D" id="3.10.10.10">
    <property type="entry name" value="HIV Type 1 Reverse Transcriptase, subunit A, domain 1"/>
    <property type="match status" value="1"/>
</dbReference>
<dbReference type="PROSITE" id="PS50878">
    <property type="entry name" value="RT_POL"/>
    <property type="match status" value="1"/>
</dbReference>
<gene>
    <name evidence="7" type="ORF">LUZ62_053756</name>
</gene>
<dbReference type="EMBL" id="JAMFTS010000003">
    <property type="protein sequence ID" value="KAJ4769499.1"/>
    <property type="molecule type" value="Genomic_DNA"/>
</dbReference>
<keyword evidence="4" id="KW-0255">Endonuclease</keyword>
<dbReference type="InterPro" id="IPR050951">
    <property type="entry name" value="Retrovirus_Pol_polyprotein"/>
</dbReference>
<organism evidence="7 8">
    <name type="scientific">Rhynchospora pubera</name>
    <dbReference type="NCBI Taxonomy" id="906938"/>
    <lineage>
        <taxon>Eukaryota</taxon>
        <taxon>Viridiplantae</taxon>
        <taxon>Streptophyta</taxon>
        <taxon>Embryophyta</taxon>
        <taxon>Tracheophyta</taxon>
        <taxon>Spermatophyta</taxon>
        <taxon>Magnoliopsida</taxon>
        <taxon>Liliopsida</taxon>
        <taxon>Poales</taxon>
        <taxon>Cyperaceae</taxon>
        <taxon>Cyperoideae</taxon>
        <taxon>Rhynchosporeae</taxon>
        <taxon>Rhynchospora</taxon>
    </lineage>
</organism>
<evidence type="ECO:0000256" key="5">
    <source>
        <dbReference type="ARBA" id="ARBA00023268"/>
    </source>
</evidence>
<evidence type="ECO:0000256" key="1">
    <source>
        <dbReference type="ARBA" id="ARBA00022679"/>
    </source>
</evidence>
<keyword evidence="5" id="KW-0511">Multifunctional enzyme</keyword>
<dbReference type="InterPro" id="IPR021109">
    <property type="entry name" value="Peptidase_aspartic_dom_sf"/>
</dbReference>
<keyword evidence="8" id="KW-1185">Reference proteome</keyword>
<dbReference type="PANTHER" id="PTHR37984">
    <property type="entry name" value="PROTEIN CBG26694"/>
    <property type="match status" value="1"/>
</dbReference>
<dbReference type="Pfam" id="PF00078">
    <property type="entry name" value="RVT_1"/>
    <property type="match status" value="1"/>
</dbReference>
<dbReference type="Pfam" id="PF17919">
    <property type="entry name" value="RT_RNaseH_2"/>
    <property type="match status" value="1"/>
</dbReference>
<keyword evidence="1" id="KW-0808">Transferase</keyword>
<sequence length="753" mass="84874">MFIEGKATGNPRRQPPFHIFQIEHRLESIQVISFGPHDYDGIQLPHDDAIVLMLRINGIRVKRILVDTGSSADVMYFDALKRMGLGKYPLQPMTTSLVGFTGDKLKPLGTIDLDVLFGDAPQTVISSVRFIVVDAPSAYNAILGRTSLNSIGAVASTPHLMIKFPTPQGVGIVRGEQQVAKECYRITMAPQIAHIERSRKSQEFVDSLGALTKEPPKTLLTEAMEDTEPVMLRDGQVTQLGTLLPAIDRTMVRECLIANKDIFANEDDMMPGISRAIAEHRIDTYEEARPVQQRKRKFGLERRKAVQDEVDRLFKAGAIREVEYPRWLANPVLVRKSNGKWRMCIDYTDLNKACPKKPFPLPSIDAMIDSTAGFKYLSFMDAYSGYNQIQMHPDDKEKTSFVTEEGLFCYRFMPFGLKNAGAEYQQKVNKVFKNELGGIIEAYIDDMVVKSCTGKEHVQHLNMIFQKMRDVGMRLNSKKSFFCLSSGKFLGYIVSERGIEVHPSKCRAIIDMEAPKTVKEVQELTGRIAALKRFIVRSGEVFQTIKKTKKFEWTSQCQEAFEQIKTYLSNPPIISRPTKGETLYLYVSASAVAVSAALIREEDGVQKPVYFVSKILRDAEERYSTVEKGAFAVLIAARKLRPYFQAHPIKVINDLPLKKALGNLDVSGRLLKWAVELSEFDISFLPKAAYKGQVLADFVVESTGRTEKRDQEALWHVHVDGAASERDQEALWHVDSRGRRSAKTCILRVQDTA</sequence>
<proteinExistence type="predicted"/>
<protein>
    <submittedName>
        <fullName evidence="7">Pol-polyprotein</fullName>
    </submittedName>
</protein>
<dbReference type="CDD" id="cd00303">
    <property type="entry name" value="retropepsin_like"/>
    <property type="match status" value="1"/>
</dbReference>
<dbReference type="SUPFAM" id="SSF50630">
    <property type="entry name" value="Acid proteases"/>
    <property type="match status" value="1"/>
</dbReference>
<keyword evidence="4" id="KW-0378">Hydrolase</keyword>
<evidence type="ECO:0000256" key="4">
    <source>
        <dbReference type="ARBA" id="ARBA00022759"/>
    </source>
</evidence>
<name>A0AAV8DNJ5_9POAL</name>
<accession>A0AAV8DNJ5</accession>
<dbReference type="Proteomes" id="UP001140206">
    <property type="component" value="Chromosome 3"/>
</dbReference>